<dbReference type="Pfam" id="PF00467">
    <property type="entry name" value="KOW"/>
    <property type="match status" value="1"/>
</dbReference>
<dbReference type="CDD" id="cd06089">
    <property type="entry name" value="KOW_RPL26"/>
    <property type="match status" value="1"/>
</dbReference>
<dbReference type="GO" id="GO:1990904">
    <property type="term" value="C:ribonucleoprotein complex"/>
    <property type="evidence" value="ECO:0007669"/>
    <property type="project" value="UniProtKB-KW"/>
</dbReference>
<dbReference type="Proteomes" id="UP000007030">
    <property type="component" value="Chromosome"/>
</dbReference>
<evidence type="ECO:0000256" key="6">
    <source>
        <dbReference type="RuleBase" id="RU003477"/>
    </source>
</evidence>
<comment type="similarity">
    <text evidence="1 5 6">Belongs to the universal ribosomal protein uL24 family.</text>
</comment>
<dbReference type="HAMAP" id="MF_01326_B">
    <property type="entry name" value="Ribosomal_uL24_B"/>
    <property type="match status" value="1"/>
</dbReference>
<dbReference type="HOGENOM" id="CLU_093315_2_0_0"/>
<reference evidence="8 9" key="1">
    <citation type="journal article" date="2012" name="Stand. Genomic Sci.">
        <title>Complete genome sequence of the aerobic, heterotroph Marinithermus hydrothermalis type strain (T1(T)) from a deep-sea hydrothermal vent chimney.</title>
        <authorList>
            <person name="Copeland A."/>
            <person name="Gu W."/>
            <person name="Yasawong M."/>
            <person name="Lapidus A."/>
            <person name="Lucas S."/>
            <person name="Deshpande S."/>
            <person name="Pagani I."/>
            <person name="Tapia R."/>
            <person name="Cheng J.F."/>
            <person name="Goodwin L.A."/>
            <person name="Pitluck S."/>
            <person name="Liolios K."/>
            <person name="Ivanova N."/>
            <person name="Mavromatis K."/>
            <person name="Mikhailova N."/>
            <person name="Pati A."/>
            <person name="Chen A."/>
            <person name="Palaniappan K."/>
            <person name="Land M."/>
            <person name="Pan C."/>
            <person name="Brambilla E.M."/>
            <person name="Rohde M."/>
            <person name="Tindall B.J."/>
            <person name="Sikorski J."/>
            <person name="Goker M."/>
            <person name="Detter J.C."/>
            <person name="Bristow J."/>
            <person name="Eisen J.A."/>
            <person name="Markowitz V."/>
            <person name="Hugenholtz P."/>
            <person name="Kyrpides N.C."/>
            <person name="Klenk H.P."/>
            <person name="Woyke T."/>
        </authorList>
    </citation>
    <scope>NUCLEOTIDE SEQUENCE [LARGE SCALE GENOMIC DNA]</scope>
    <source>
        <strain evidence="9">DSM 14884 / JCM 11576 / T1</strain>
    </source>
</reference>
<dbReference type="GO" id="GO:0003735">
    <property type="term" value="F:structural constituent of ribosome"/>
    <property type="evidence" value="ECO:0007669"/>
    <property type="project" value="InterPro"/>
</dbReference>
<comment type="subunit">
    <text evidence="5">Part of the 50S ribosomal subunit.</text>
</comment>
<evidence type="ECO:0000313" key="9">
    <source>
        <dbReference type="Proteomes" id="UP000007030"/>
    </source>
</evidence>
<dbReference type="AlphaFoldDB" id="F2NMR6"/>
<dbReference type="PROSITE" id="PS01108">
    <property type="entry name" value="RIBOSOMAL_L24"/>
    <property type="match status" value="1"/>
</dbReference>
<gene>
    <name evidence="5" type="primary">rplX</name>
    <name evidence="8" type="ordered locus">Marky_1715</name>
</gene>
<feature type="domain" description="KOW" evidence="7">
    <location>
        <begin position="6"/>
        <end position="33"/>
    </location>
</feature>
<dbReference type="SMART" id="SM00739">
    <property type="entry name" value="KOW"/>
    <property type="match status" value="1"/>
</dbReference>
<dbReference type="InterPro" id="IPR005824">
    <property type="entry name" value="KOW"/>
</dbReference>
<dbReference type="PANTHER" id="PTHR12903">
    <property type="entry name" value="MITOCHONDRIAL RIBOSOMAL PROTEIN L24"/>
    <property type="match status" value="1"/>
</dbReference>
<evidence type="ECO:0000313" key="8">
    <source>
        <dbReference type="EMBL" id="AEB12450.1"/>
    </source>
</evidence>
<keyword evidence="9" id="KW-1185">Reference proteome</keyword>
<evidence type="ECO:0000256" key="5">
    <source>
        <dbReference type="HAMAP-Rule" id="MF_01326"/>
    </source>
</evidence>
<proteinExistence type="inferred from homology"/>
<dbReference type="InterPro" id="IPR005825">
    <property type="entry name" value="Ribosomal_uL24_CS"/>
</dbReference>
<keyword evidence="3 5" id="KW-0687">Ribonucleoprotein</keyword>
<dbReference type="RefSeq" id="WP_013704497.1">
    <property type="nucleotide sequence ID" value="NC_015387.1"/>
</dbReference>
<dbReference type="InterPro" id="IPR057264">
    <property type="entry name" value="Ribosomal_uL24_C"/>
</dbReference>
<dbReference type="eggNOG" id="COG0198">
    <property type="taxonomic scope" value="Bacteria"/>
</dbReference>
<dbReference type="Gene3D" id="2.30.30.30">
    <property type="match status" value="1"/>
</dbReference>
<dbReference type="InterPro" id="IPR014722">
    <property type="entry name" value="Rib_uL2_dom2"/>
</dbReference>
<dbReference type="InterPro" id="IPR003256">
    <property type="entry name" value="Ribosomal_uL24"/>
</dbReference>
<dbReference type="GO" id="GO:0019843">
    <property type="term" value="F:rRNA binding"/>
    <property type="evidence" value="ECO:0007669"/>
    <property type="project" value="UniProtKB-UniRule"/>
</dbReference>
<comment type="function">
    <text evidence="5">One of the proteins that surrounds the polypeptide exit tunnel on the outside of the subunit.</text>
</comment>
<dbReference type="KEGG" id="mhd:Marky_1715"/>
<dbReference type="GO" id="GO:0005840">
    <property type="term" value="C:ribosome"/>
    <property type="evidence" value="ECO:0007669"/>
    <property type="project" value="UniProtKB-KW"/>
</dbReference>
<evidence type="ECO:0000256" key="1">
    <source>
        <dbReference type="ARBA" id="ARBA00010618"/>
    </source>
</evidence>
<sequence>MRPKLHVKRGDTVIVVSGKDRGKTGKVIAVYPKKFRVLVEGVNIVKKAVRPTPDNPQGGFREMEAPLHAAKVRPVCPNGHPVRVKKKILEDGTKVRVCHRCGAALDG</sequence>
<comment type="function">
    <text evidence="5">One of two assembly initiator proteins, it binds directly to the 5'-end of the 23S rRNA, where it nucleates assembly of the 50S subunit.</text>
</comment>
<organism evidence="8 9">
    <name type="scientific">Marinithermus hydrothermalis (strain DSM 14884 / JCM 11576 / T1)</name>
    <dbReference type="NCBI Taxonomy" id="869210"/>
    <lineage>
        <taxon>Bacteria</taxon>
        <taxon>Thermotogati</taxon>
        <taxon>Deinococcota</taxon>
        <taxon>Deinococci</taxon>
        <taxon>Thermales</taxon>
        <taxon>Thermaceae</taxon>
        <taxon>Marinithermus</taxon>
    </lineage>
</organism>
<evidence type="ECO:0000259" key="7">
    <source>
        <dbReference type="SMART" id="SM00739"/>
    </source>
</evidence>
<dbReference type="STRING" id="869210.Marky_1715"/>
<name>F2NMR6_MARHT</name>
<dbReference type="OrthoDB" id="9807419at2"/>
<keyword evidence="2 5" id="KW-0689">Ribosomal protein</keyword>
<keyword evidence="5" id="KW-0694">RNA-binding</keyword>
<keyword evidence="5" id="KW-0699">rRNA-binding</keyword>
<dbReference type="Pfam" id="PF17136">
    <property type="entry name" value="ribosomal_L24"/>
    <property type="match status" value="1"/>
</dbReference>
<dbReference type="GO" id="GO:0006412">
    <property type="term" value="P:translation"/>
    <property type="evidence" value="ECO:0007669"/>
    <property type="project" value="UniProtKB-UniRule"/>
</dbReference>
<dbReference type="InterPro" id="IPR008991">
    <property type="entry name" value="Translation_prot_SH3-like_sf"/>
</dbReference>
<evidence type="ECO:0000256" key="4">
    <source>
        <dbReference type="ARBA" id="ARBA00035206"/>
    </source>
</evidence>
<dbReference type="NCBIfam" id="TIGR01079">
    <property type="entry name" value="rplX_bact"/>
    <property type="match status" value="1"/>
</dbReference>
<dbReference type="EMBL" id="CP002630">
    <property type="protein sequence ID" value="AEB12450.1"/>
    <property type="molecule type" value="Genomic_DNA"/>
</dbReference>
<protein>
    <recommendedName>
        <fullName evidence="4 5">Large ribosomal subunit protein uL24</fullName>
    </recommendedName>
</protein>
<evidence type="ECO:0000256" key="3">
    <source>
        <dbReference type="ARBA" id="ARBA00023274"/>
    </source>
</evidence>
<evidence type="ECO:0000256" key="2">
    <source>
        <dbReference type="ARBA" id="ARBA00022980"/>
    </source>
</evidence>
<dbReference type="InterPro" id="IPR041988">
    <property type="entry name" value="Ribosomal_uL24_KOW"/>
</dbReference>
<dbReference type="SUPFAM" id="SSF50104">
    <property type="entry name" value="Translation proteins SH3-like domain"/>
    <property type="match status" value="1"/>
</dbReference>
<accession>F2NMR6</accession>